<protein>
    <submittedName>
        <fullName evidence="1">Uncharacterized protein</fullName>
    </submittedName>
</protein>
<dbReference type="EMBL" id="LVVM01004816">
    <property type="protein sequence ID" value="OJA12122.1"/>
    <property type="molecule type" value="Genomic_DNA"/>
</dbReference>
<proteinExistence type="predicted"/>
<dbReference type="Proteomes" id="UP000183567">
    <property type="component" value="Unassembled WGS sequence"/>
</dbReference>
<keyword evidence="2" id="KW-1185">Reference proteome</keyword>
<gene>
    <name evidence="1" type="ORF">AZE42_06631</name>
</gene>
<comment type="caution">
    <text evidence="1">The sequence shown here is derived from an EMBL/GenBank/DDBJ whole genome shotgun (WGS) entry which is preliminary data.</text>
</comment>
<name>A0A1J8QRS3_9AGAM</name>
<reference evidence="1 2" key="1">
    <citation type="submission" date="2016-03" db="EMBL/GenBank/DDBJ databases">
        <title>Comparative genomics of the ectomycorrhizal sister species Rhizopogon vinicolor and Rhizopogon vesiculosus (Basidiomycota: Boletales) reveals a divergence of the mating type B locus.</title>
        <authorList>
            <person name="Mujic A.B."/>
            <person name="Kuo A."/>
            <person name="Tritt A."/>
            <person name="Lipzen A."/>
            <person name="Chen C."/>
            <person name="Johnson J."/>
            <person name="Sharma A."/>
            <person name="Barry K."/>
            <person name="Grigoriev I.V."/>
            <person name="Spatafora J.W."/>
        </authorList>
    </citation>
    <scope>NUCLEOTIDE SEQUENCE [LARGE SCALE GENOMIC DNA]</scope>
    <source>
        <strain evidence="1 2">AM-OR11-056</strain>
    </source>
</reference>
<accession>A0A1J8QRS3</accession>
<evidence type="ECO:0000313" key="2">
    <source>
        <dbReference type="Proteomes" id="UP000183567"/>
    </source>
</evidence>
<evidence type="ECO:0000313" key="1">
    <source>
        <dbReference type="EMBL" id="OJA12122.1"/>
    </source>
</evidence>
<feature type="non-terminal residue" evidence="1">
    <location>
        <position position="10"/>
    </location>
</feature>
<organism evidence="1 2">
    <name type="scientific">Rhizopogon vesiculosus</name>
    <dbReference type="NCBI Taxonomy" id="180088"/>
    <lineage>
        <taxon>Eukaryota</taxon>
        <taxon>Fungi</taxon>
        <taxon>Dikarya</taxon>
        <taxon>Basidiomycota</taxon>
        <taxon>Agaricomycotina</taxon>
        <taxon>Agaricomycetes</taxon>
        <taxon>Agaricomycetidae</taxon>
        <taxon>Boletales</taxon>
        <taxon>Suillineae</taxon>
        <taxon>Rhizopogonaceae</taxon>
        <taxon>Rhizopogon</taxon>
    </lineage>
</organism>
<sequence>MDSWWDTNGI</sequence>